<evidence type="ECO:0000256" key="3">
    <source>
        <dbReference type="ARBA" id="ARBA00022729"/>
    </source>
</evidence>
<dbReference type="GeneID" id="301684353"/>
<evidence type="ECO:0000313" key="6">
    <source>
        <dbReference type="Proteomes" id="UP000326169"/>
    </source>
</evidence>
<dbReference type="Gene3D" id="3.40.190.10">
    <property type="entry name" value="Periplasmic binding protein-like II"/>
    <property type="match status" value="2"/>
</dbReference>
<organism evidence="5 6">
    <name type="scientific">Limnospira platensis NIES-46</name>
    <dbReference type="NCBI Taxonomy" id="1236695"/>
    <lineage>
        <taxon>Bacteria</taxon>
        <taxon>Bacillati</taxon>
        <taxon>Cyanobacteriota</taxon>
        <taxon>Cyanophyceae</taxon>
        <taxon>Oscillatoriophycideae</taxon>
        <taxon>Oscillatoriales</taxon>
        <taxon>Sirenicapillariaceae</taxon>
        <taxon>Limnospira</taxon>
    </lineage>
</organism>
<feature type="chain" id="PRO_5046651650" evidence="4">
    <location>
        <begin position="23"/>
        <end position="346"/>
    </location>
</feature>
<dbReference type="CDD" id="cd13543">
    <property type="entry name" value="PBP2_Fbp"/>
    <property type="match status" value="1"/>
</dbReference>
<dbReference type="SUPFAM" id="SSF53850">
    <property type="entry name" value="Periplasmic binding protein-like II"/>
    <property type="match status" value="1"/>
</dbReference>
<reference evidence="5 6" key="1">
    <citation type="journal article" date="2019" name="J Genomics">
        <title>The Draft Genome of a Hydrogen-producing Cyanobacterium, Arthrospira platensis NIES-46.</title>
        <authorList>
            <person name="Suzuki S."/>
            <person name="Yamaguchi H."/>
            <person name="Kawachi M."/>
        </authorList>
    </citation>
    <scope>NUCLEOTIDE SEQUENCE [LARGE SCALE GENOMIC DNA]</scope>
    <source>
        <strain evidence="5 6">NIES-46</strain>
    </source>
</reference>
<proteinExistence type="inferred from homology"/>
<dbReference type="RefSeq" id="WP_006619957.1">
    <property type="nucleotide sequence ID" value="NZ_BIMW01000134.1"/>
</dbReference>
<comment type="similarity">
    <text evidence="1">Belongs to the bacterial solute-binding protein 1 family.</text>
</comment>
<dbReference type="Pfam" id="PF13416">
    <property type="entry name" value="SBP_bac_8"/>
    <property type="match status" value="1"/>
</dbReference>
<keyword evidence="2" id="KW-0410">Iron transport</keyword>
<keyword evidence="6" id="KW-1185">Reference proteome</keyword>
<keyword evidence="2" id="KW-0813">Transport</keyword>
<dbReference type="EMBL" id="BIMW01000134">
    <property type="protein sequence ID" value="GCE95507.1"/>
    <property type="molecule type" value="Genomic_DNA"/>
</dbReference>
<evidence type="ECO:0000313" key="5">
    <source>
        <dbReference type="EMBL" id="GCE95507.1"/>
    </source>
</evidence>
<accession>A0A5M3T9G0</accession>
<protein>
    <submittedName>
        <fullName evidence="5">Iron ABC transporter ATP-binding protein</fullName>
    </submittedName>
</protein>
<evidence type="ECO:0000256" key="4">
    <source>
        <dbReference type="SAM" id="SignalP"/>
    </source>
</evidence>
<keyword evidence="3 4" id="KW-0732">Signal</keyword>
<keyword evidence="2" id="KW-0408">Iron</keyword>
<dbReference type="InterPro" id="IPR006059">
    <property type="entry name" value="SBP"/>
</dbReference>
<keyword evidence="2" id="KW-0406">Ion transport</keyword>
<gene>
    <name evidence="5" type="ORF">NIES46_35720</name>
</gene>
<dbReference type="PROSITE" id="PS51257">
    <property type="entry name" value="PROKAR_LIPOPROTEIN"/>
    <property type="match status" value="1"/>
</dbReference>
<dbReference type="PANTHER" id="PTHR30006">
    <property type="entry name" value="THIAMINE-BINDING PERIPLASMIC PROTEIN-RELATED"/>
    <property type="match status" value="1"/>
</dbReference>
<sequence>MKRRKVISLIGLAIATSAISIACGQQQTTIDPTATNGTTGATLVVYSGRAEDLIGPMFQRFQAETGIQVNVRYGDTAELAATILEEGQNSPADIYFAQDAGALGALQREGRTRPIPETLLNQVDPRFRSREGQWIGITGRARVFNYNTDLLSSDQVPNSIWEITQPEWSGRIGWAPTNGSFQSFVTALRKHEGEERAREWVEAMQANNPQVYRNNTTLVEALGRGEVDLGLTNNYYLFRFKAEDPNFPVSYHYPTGDVGSMINIAGVAIIDSTDQPEAAYAFIEFMLSPEAQQHFAQGNSEYPLIDGIQPPDGQIPIAQINPPDIDLSDLEDLEGTLELLRSAGVL</sequence>
<dbReference type="InterPro" id="IPR026045">
    <property type="entry name" value="Ferric-bd"/>
</dbReference>
<evidence type="ECO:0000256" key="2">
    <source>
        <dbReference type="ARBA" id="ARBA00022496"/>
    </source>
</evidence>
<dbReference type="GO" id="GO:0005524">
    <property type="term" value="F:ATP binding"/>
    <property type="evidence" value="ECO:0007669"/>
    <property type="project" value="UniProtKB-KW"/>
</dbReference>
<comment type="caution">
    <text evidence="5">The sequence shown here is derived from an EMBL/GenBank/DDBJ whole genome shotgun (WGS) entry which is preliminary data.</text>
</comment>
<feature type="signal peptide" evidence="4">
    <location>
        <begin position="1"/>
        <end position="22"/>
    </location>
</feature>
<dbReference type="PIRSF" id="PIRSF002825">
    <property type="entry name" value="CfbpA"/>
    <property type="match status" value="1"/>
</dbReference>
<keyword evidence="5" id="KW-0547">Nucleotide-binding</keyword>
<keyword evidence="5" id="KW-0067">ATP-binding</keyword>
<name>A0A5M3T9G0_LIMPL</name>
<evidence type="ECO:0000256" key="1">
    <source>
        <dbReference type="ARBA" id="ARBA00008520"/>
    </source>
</evidence>
<dbReference type="Proteomes" id="UP000326169">
    <property type="component" value="Unassembled WGS sequence"/>
</dbReference>
<dbReference type="PANTHER" id="PTHR30006:SF15">
    <property type="entry name" value="IRON-UTILIZATION PERIPLASMIC PROTEIN"/>
    <property type="match status" value="1"/>
</dbReference>